<keyword evidence="1" id="KW-0614">Plasmid</keyword>
<proteinExistence type="predicted"/>
<dbReference type="EMBL" id="CP002788">
    <property type="protein sequence ID" value="AEF43101.1"/>
    <property type="molecule type" value="Genomic_DNA"/>
</dbReference>
<accession>F6ESI0</accession>
<protein>
    <submittedName>
        <fullName evidence="1">Uncharacterized protein</fullName>
    </submittedName>
</protein>
<dbReference type="Proteomes" id="UP000009235">
    <property type="component" value="Plasmid pAS9A-2"/>
</dbReference>
<dbReference type="KEGG" id="asd:AS9A_P20057"/>
<keyword evidence="2" id="KW-1185">Reference proteome</keyword>
<evidence type="ECO:0000313" key="2">
    <source>
        <dbReference type="Proteomes" id="UP000009235"/>
    </source>
</evidence>
<organism evidence="1 2">
    <name type="scientific">Hoyosella subflava (strain DSM 45089 / JCM 17490 / NBRC 109087 / DQS3-9A1)</name>
    <name type="common">Amycolicicoccus subflavus</name>
    <dbReference type="NCBI Taxonomy" id="443218"/>
    <lineage>
        <taxon>Bacteria</taxon>
        <taxon>Bacillati</taxon>
        <taxon>Actinomycetota</taxon>
        <taxon>Actinomycetes</taxon>
        <taxon>Mycobacteriales</taxon>
        <taxon>Hoyosellaceae</taxon>
        <taxon>Hoyosella</taxon>
    </lineage>
</organism>
<reference evidence="1 2" key="1">
    <citation type="journal article" date="2011" name="J. Bacteriol.">
        <title>Complete genome sequence of Amycolicicoccus subflavus DQS3-9A1T, an actinomycete isolated from crude oil-polluted soil.</title>
        <authorList>
            <person name="Cai M."/>
            <person name="Chen W.M."/>
            <person name="Nie Y."/>
            <person name="Chi C.Q."/>
            <person name="Wang Y.N."/>
            <person name="Tang Y.Q."/>
            <person name="Li G.Y."/>
            <person name="Wu X.L."/>
        </authorList>
    </citation>
    <scope>NUCLEOTIDE SEQUENCE [LARGE SCALE GENOMIC DNA]</scope>
    <source>
        <strain evidence="2">DSM 45089 / DQS3-9A1</strain>
        <plasmid evidence="1 2">pAS9A-2</plasmid>
    </source>
</reference>
<dbReference type="AlphaFoldDB" id="F6ESI0"/>
<gene>
    <name evidence="1" type="ordered locus">AS9A_P20057</name>
</gene>
<name>F6ESI0_HOYSD</name>
<sequence length="40" mass="4009">MLWFATSQTAVAGAVQLAPGTYRLCSRAAAKSAPPVSGTA</sequence>
<evidence type="ECO:0000313" key="1">
    <source>
        <dbReference type="EMBL" id="AEF43101.1"/>
    </source>
</evidence>
<dbReference type="HOGENOM" id="CLU_3283889_0_0_11"/>
<geneLocation type="plasmid" evidence="1 2">
    <name>pAS9A-2</name>
</geneLocation>